<keyword evidence="1" id="KW-0812">Transmembrane</keyword>
<accession>A0A117LZL9</accession>
<reference evidence="3" key="1">
    <citation type="journal article" date="2015" name="MBio">
        <title>Genome-Resolved Metagenomic Analysis Reveals Roles for Candidate Phyla and Other Microbial Community Members in Biogeochemical Transformations in Oil Reservoirs.</title>
        <authorList>
            <person name="Hu P."/>
            <person name="Tom L."/>
            <person name="Singh A."/>
            <person name="Thomas B.C."/>
            <person name="Baker B.J."/>
            <person name="Piceno Y.M."/>
            <person name="Andersen G.L."/>
            <person name="Banfield J.F."/>
        </authorList>
    </citation>
    <scope>NUCLEOTIDE SEQUENCE [LARGE SCALE GENOMIC DNA]</scope>
</reference>
<keyword evidence="1" id="KW-0472">Membrane</keyword>
<evidence type="ECO:0000256" key="1">
    <source>
        <dbReference type="SAM" id="Phobius"/>
    </source>
</evidence>
<name>A0A117LZL9_9BACT</name>
<comment type="caution">
    <text evidence="2">The sequence shown here is derived from an EMBL/GenBank/DDBJ whole genome shotgun (WGS) entry which is preliminary data.</text>
</comment>
<evidence type="ECO:0000313" key="2">
    <source>
        <dbReference type="EMBL" id="KUK76121.1"/>
    </source>
</evidence>
<gene>
    <name evidence="2" type="ORF">XD93_1096</name>
</gene>
<proteinExistence type="predicted"/>
<feature type="transmembrane region" description="Helical" evidence="1">
    <location>
        <begin position="114"/>
        <end position="134"/>
    </location>
</feature>
<feature type="transmembrane region" description="Helical" evidence="1">
    <location>
        <begin position="146"/>
        <end position="167"/>
    </location>
</feature>
<keyword evidence="1" id="KW-1133">Transmembrane helix</keyword>
<sequence length="173" mass="19428">MDTIQQILGEFDSNLPATTSTVDEEMLLGMFTTLGLLIGTLFLIILLTTYIYNSLTLYKTAQKLNVDKPWLAWIPIVKIYLILVLGDMSPYFILLYISSFIFGLFSVISDIGIIFNFLLLFVSIAIMAVNVISYMNISEKRGYDKLLGLLAIYPLTSYILMGILAWGKKGAEN</sequence>
<dbReference type="Proteomes" id="UP000053904">
    <property type="component" value="Unassembled WGS sequence"/>
</dbReference>
<dbReference type="EMBL" id="LGGO01000203">
    <property type="protein sequence ID" value="KUK76121.1"/>
    <property type="molecule type" value="Genomic_DNA"/>
</dbReference>
<evidence type="ECO:0000313" key="3">
    <source>
        <dbReference type="Proteomes" id="UP000053904"/>
    </source>
</evidence>
<dbReference type="AlphaFoldDB" id="A0A117LZL9"/>
<protein>
    <submittedName>
        <fullName evidence="2">Uncharacterized protein</fullName>
    </submittedName>
</protein>
<feature type="transmembrane region" description="Helical" evidence="1">
    <location>
        <begin position="27"/>
        <end position="50"/>
    </location>
</feature>
<organism evidence="2 3">
    <name type="scientific">candidate division WS6 bacterium 34_10</name>
    <dbReference type="NCBI Taxonomy" id="1641389"/>
    <lineage>
        <taxon>Bacteria</taxon>
        <taxon>Candidatus Dojkabacteria</taxon>
    </lineage>
</organism>